<name>A0A8C9CSS4_PERMB</name>
<keyword evidence="4" id="KW-1280">Immunoglobulin</keyword>
<keyword evidence="3" id="KW-1015">Disulfide bond</keyword>
<reference evidence="8" key="1">
    <citation type="submission" date="2018-10" db="EMBL/GenBank/DDBJ databases">
        <title>Improved assembly of the deer mouse Peromyscus maniculatus genome.</title>
        <authorList>
            <person name="Lassance J.-M."/>
            <person name="Hoekstra H.E."/>
        </authorList>
    </citation>
    <scope>NUCLEOTIDE SEQUENCE [LARGE SCALE GENOMIC DNA]</scope>
</reference>
<feature type="signal peptide" evidence="5">
    <location>
        <begin position="1"/>
        <end position="20"/>
    </location>
</feature>
<dbReference type="InterPro" id="IPR013106">
    <property type="entry name" value="Ig_V-set"/>
</dbReference>
<dbReference type="InterPro" id="IPR007110">
    <property type="entry name" value="Ig-like_dom"/>
</dbReference>
<dbReference type="GO" id="GO:0019814">
    <property type="term" value="C:immunoglobulin complex"/>
    <property type="evidence" value="ECO:0007669"/>
    <property type="project" value="UniProtKB-KW"/>
</dbReference>
<dbReference type="GeneTree" id="ENSGT00940000154413"/>
<dbReference type="GO" id="GO:0002250">
    <property type="term" value="P:adaptive immune response"/>
    <property type="evidence" value="ECO:0007669"/>
    <property type="project" value="UniProtKB-KW"/>
</dbReference>
<dbReference type="FunFam" id="2.60.40.10:FF:000350">
    <property type="entry name" value="Immunoglobulin kappa chain variable 18-36"/>
    <property type="match status" value="1"/>
</dbReference>
<feature type="domain" description="Ig-like" evidence="6">
    <location>
        <begin position="16"/>
        <end position="108"/>
    </location>
</feature>
<dbReference type="GO" id="GO:0005886">
    <property type="term" value="C:plasma membrane"/>
    <property type="evidence" value="ECO:0007669"/>
    <property type="project" value="UniProtKB-ARBA"/>
</dbReference>
<dbReference type="PANTHER" id="PTHR23267">
    <property type="entry name" value="IMMUNOGLOBULIN LIGHT CHAIN"/>
    <property type="match status" value="1"/>
</dbReference>
<dbReference type="Pfam" id="PF07686">
    <property type="entry name" value="V-set"/>
    <property type="match status" value="1"/>
</dbReference>
<dbReference type="PROSITE" id="PS50835">
    <property type="entry name" value="IG_LIKE"/>
    <property type="match status" value="1"/>
</dbReference>
<dbReference type="InterPro" id="IPR036179">
    <property type="entry name" value="Ig-like_dom_sf"/>
</dbReference>
<dbReference type="SUPFAM" id="SSF48726">
    <property type="entry name" value="Immunoglobulin"/>
    <property type="match status" value="1"/>
</dbReference>
<keyword evidence="5" id="KW-0732">Signal</keyword>
<dbReference type="Ensembl" id="ENSPEMT00000035242.1">
    <property type="protein sequence ID" value="ENSPEMP00000036506.1"/>
    <property type="gene ID" value="ENSPEMG00000031331.1"/>
</dbReference>
<evidence type="ECO:0000256" key="3">
    <source>
        <dbReference type="ARBA" id="ARBA00023157"/>
    </source>
</evidence>
<evidence type="ECO:0000259" key="6">
    <source>
        <dbReference type="PROSITE" id="PS50835"/>
    </source>
</evidence>
<reference evidence="7" key="3">
    <citation type="submission" date="2025-09" db="UniProtKB">
        <authorList>
            <consortium name="Ensembl"/>
        </authorList>
    </citation>
    <scope>IDENTIFICATION</scope>
</reference>
<keyword evidence="8" id="KW-1185">Reference proteome</keyword>
<dbReference type="InterPro" id="IPR050150">
    <property type="entry name" value="IgV_Light_Chain"/>
</dbReference>
<dbReference type="Gene3D" id="2.60.40.10">
    <property type="entry name" value="Immunoglobulins"/>
    <property type="match status" value="1"/>
</dbReference>
<organism evidence="7 8">
    <name type="scientific">Peromyscus maniculatus bairdii</name>
    <name type="common">Prairie deer mouse</name>
    <dbReference type="NCBI Taxonomy" id="230844"/>
    <lineage>
        <taxon>Eukaryota</taxon>
        <taxon>Metazoa</taxon>
        <taxon>Chordata</taxon>
        <taxon>Craniata</taxon>
        <taxon>Vertebrata</taxon>
        <taxon>Euteleostomi</taxon>
        <taxon>Mammalia</taxon>
        <taxon>Eutheria</taxon>
        <taxon>Euarchontoglires</taxon>
        <taxon>Glires</taxon>
        <taxon>Rodentia</taxon>
        <taxon>Myomorpha</taxon>
        <taxon>Muroidea</taxon>
        <taxon>Cricetidae</taxon>
        <taxon>Neotominae</taxon>
        <taxon>Peromyscus</taxon>
    </lineage>
</organism>
<evidence type="ECO:0000256" key="5">
    <source>
        <dbReference type="SAM" id="SignalP"/>
    </source>
</evidence>
<dbReference type="InterPro" id="IPR003599">
    <property type="entry name" value="Ig_sub"/>
</dbReference>
<proteinExistence type="predicted"/>
<keyword evidence="1" id="KW-0391">Immunity</keyword>
<evidence type="ECO:0000256" key="4">
    <source>
        <dbReference type="ARBA" id="ARBA00043265"/>
    </source>
</evidence>
<sequence>MKTPNQLLGFLILCLPDVTGETTTQSPPSLSFSPGETATLTCISSQSVGIYLAWYQQKPGQVPRLLIHSASTRASDVPVRFSGSGSGTDFTLTISTLEPEDVATYYCQPMSGWSSTVIQHVTKTSRRPQCF</sequence>
<feature type="chain" id="PRO_5034877179" evidence="5">
    <location>
        <begin position="21"/>
        <end position="131"/>
    </location>
</feature>
<dbReference type="GO" id="GO:0005576">
    <property type="term" value="C:extracellular region"/>
    <property type="evidence" value="ECO:0007669"/>
    <property type="project" value="UniProtKB-ARBA"/>
</dbReference>
<accession>A0A8C9CSS4</accession>
<dbReference type="SMART" id="SM00409">
    <property type="entry name" value="IG"/>
    <property type="match status" value="1"/>
</dbReference>
<evidence type="ECO:0000256" key="2">
    <source>
        <dbReference type="ARBA" id="ARBA00023130"/>
    </source>
</evidence>
<keyword evidence="2" id="KW-1064">Adaptive immunity</keyword>
<protein>
    <submittedName>
        <fullName evidence="7">Immunoglobulin kappa chain variable 18-36</fullName>
    </submittedName>
</protein>
<dbReference type="Proteomes" id="UP000694547">
    <property type="component" value="Unassembled WGS sequence"/>
</dbReference>
<dbReference type="InterPro" id="IPR013783">
    <property type="entry name" value="Ig-like_fold"/>
</dbReference>
<reference evidence="7" key="2">
    <citation type="submission" date="2025-08" db="UniProtKB">
        <authorList>
            <consortium name="Ensembl"/>
        </authorList>
    </citation>
    <scope>IDENTIFICATION</scope>
</reference>
<dbReference type="AlphaFoldDB" id="A0A8C9CSS4"/>
<evidence type="ECO:0000256" key="1">
    <source>
        <dbReference type="ARBA" id="ARBA00022859"/>
    </source>
</evidence>
<evidence type="ECO:0000313" key="7">
    <source>
        <dbReference type="Ensembl" id="ENSPEMP00000036506.1"/>
    </source>
</evidence>
<dbReference type="SMART" id="SM00406">
    <property type="entry name" value="IGv"/>
    <property type="match status" value="1"/>
</dbReference>
<evidence type="ECO:0000313" key="8">
    <source>
        <dbReference type="Proteomes" id="UP000694547"/>
    </source>
</evidence>